<proteinExistence type="predicted"/>
<dbReference type="EMBL" id="BAABME010001955">
    <property type="protein sequence ID" value="GAA0152283.1"/>
    <property type="molecule type" value="Genomic_DNA"/>
</dbReference>
<gene>
    <name evidence="1" type="ORF">LIER_10798</name>
</gene>
<keyword evidence="2" id="KW-1185">Reference proteome</keyword>
<accession>A0AAV3PQ05</accession>
<dbReference type="AlphaFoldDB" id="A0AAV3PQ05"/>
<sequence>MDKHLQTKMAKFLGSKGDECRLLGMRKMLTLRDMLKAHVCYKVENGESVNCLHDKWSVNDRMMDVLSSVDISALNMLPMETVAAFIRKVRWPKGRRYTDSIQICKNSLPQIQICKISLKSNLLGQYEL</sequence>
<reference evidence="1 2" key="1">
    <citation type="submission" date="2024-01" db="EMBL/GenBank/DDBJ databases">
        <title>The complete chloroplast genome sequence of Lithospermum erythrorhizon: insights into the phylogenetic relationship among Boraginaceae species and the maternal lineages of purple gromwells.</title>
        <authorList>
            <person name="Okada T."/>
            <person name="Watanabe K."/>
        </authorList>
    </citation>
    <scope>NUCLEOTIDE SEQUENCE [LARGE SCALE GENOMIC DNA]</scope>
</reference>
<dbReference type="Proteomes" id="UP001454036">
    <property type="component" value="Unassembled WGS sequence"/>
</dbReference>
<comment type="caution">
    <text evidence="1">The sequence shown here is derived from an EMBL/GenBank/DDBJ whole genome shotgun (WGS) entry which is preliminary data.</text>
</comment>
<protein>
    <submittedName>
        <fullName evidence="1">Uncharacterized protein</fullName>
    </submittedName>
</protein>
<organism evidence="1 2">
    <name type="scientific">Lithospermum erythrorhizon</name>
    <name type="common">Purple gromwell</name>
    <name type="synonym">Lithospermum officinale var. erythrorhizon</name>
    <dbReference type="NCBI Taxonomy" id="34254"/>
    <lineage>
        <taxon>Eukaryota</taxon>
        <taxon>Viridiplantae</taxon>
        <taxon>Streptophyta</taxon>
        <taxon>Embryophyta</taxon>
        <taxon>Tracheophyta</taxon>
        <taxon>Spermatophyta</taxon>
        <taxon>Magnoliopsida</taxon>
        <taxon>eudicotyledons</taxon>
        <taxon>Gunneridae</taxon>
        <taxon>Pentapetalae</taxon>
        <taxon>asterids</taxon>
        <taxon>lamiids</taxon>
        <taxon>Boraginales</taxon>
        <taxon>Boraginaceae</taxon>
        <taxon>Boraginoideae</taxon>
        <taxon>Lithospermeae</taxon>
        <taxon>Lithospermum</taxon>
    </lineage>
</organism>
<name>A0AAV3PQ05_LITER</name>
<evidence type="ECO:0000313" key="1">
    <source>
        <dbReference type="EMBL" id="GAA0152283.1"/>
    </source>
</evidence>
<evidence type="ECO:0000313" key="2">
    <source>
        <dbReference type="Proteomes" id="UP001454036"/>
    </source>
</evidence>